<evidence type="ECO:0000313" key="2">
    <source>
        <dbReference type="Proteomes" id="UP001196413"/>
    </source>
</evidence>
<dbReference type="AlphaFoldDB" id="A0AAD5M385"/>
<accession>A0AAD5M385</accession>
<protein>
    <submittedName>
        <fullName evidence="1">Copine</fullName>
    </submittedName>
</protein>
<proteinExistence type="predicted"/>
<evidence type="ECO:0000313" key="1">
    <source>
        <dbReference type="EMBL" id="KAJ1350390.1"/>
    </source>
</evidence>
<sequence>MPSRSHTIDISIAVSNLLGVDHLTRVNCSLYHNDAENEKWEHLATTSPSVVFSRNVDFEERISFKFVFEKTQLMKIDIFRLHDGATASSSDDLIGSCIFKVDELIGSFGLHIRRSLL</sequence>
<comment type="caution">
    <text evidence="1">The sequence shown here is derived from an EMBL/GenBank/DDBJ whole genome shotgun (WGS) entry which is preliminary data.</text>
</comment>
<name>A0AAD5M385_PARTN</name>
<dbReference type="EMBL" id="JAHQIW010000853">
    <property type="protein sequence ID" value="KAJ1350390.1"/>
    <property type="molecule type" value="Genomic_DNA"/>
</dbReference>
<keyword evidence="2" id="KW-1185">Reference proteome</keyword>
<gene>
    <name evidence="1" type="primary">CPNA-5</name>
    <name evidence="1" type="ORF">KIN20_006172</name>
</gene>
<reference evidence="1" key="1">
    <citation type="submission" date="2021-06" db="EMBL/GenBank/DDBJ databases">
        <title>Parelaphostrongylus tenuis whole genome reference sequence.</title>
        <authorList>
            <person name="Garwood T.J."/>
            <person name="Larsen P.A."/>
            <person name="Fountain-Jones N.M."/>
            <person name="Garbe J.R."/>
            <person name="Macchietto M.G."/>
            <person name="Kania S.A."/>
            <person name="Gerhold R.W."/>
            <person name="Richards J.E."/>
            <person name="Wolf T.M."/>
        </authorList>
    </citation>
    <scope>NUCLEOTIDE SEQUENCE</scope>
    <source>
        <strain evidence="1">MNPRO001-30</strain>
        <tissue evidence="1">Meninges</tissue>
    </source>
</reference>
<dbReference type="Proteomes" id="UP001196413">
    <property type="component" value="Unassembled WGS sequence"/>
</dbReference>
<organism evidence="1 2">
    <name type="scientific">Parelaphostrongylus tenuis</name>
    <name type="common">Meningeal worm</name>
    <dbReference type="NCBI Taxonomy" id="148309"/>
    <lineage>
        <taxon>Eukaryota</taxon>
        <taxon>Metazoa</taxon>
        <taxon>Ecdysozoa</taxon>
        <taxon>Nematoda</taxon>
        <taxon>Chromadorea</taxon>
        <taxon>Rhabditida</taxon>
        <taxon>Rhabditina</taxon>
        <taxon>Rhabditomorpha</taxon>
        <taxon>Strongyloidea</taxon>
        <taxon>Metastrongylidae</taxon>
        <taxon>Parelaphostrongylus</taxon>
    </lineage>
</organism>